<dbReference type="PROSITE" id="PS50109">
    <property type="entry name" value="HIS_KIN"/>
    <property type="match status" value="1"/>
</dbReference>
<dbReference type="Gene3D" id="1.10.287.130">
    <property type="match status" value="1"/>
</dbReference>
<dbReference type="Gene3D" id="3.30.565.10">
    <property type="entry name" value="Histidine kinase-like ATPase, C-terminal domain"/>
    <property type="match status" value="1"/>
</dbReference>
<dbReference type="CDD" id="cd00082">
    <property type="entry name" value="HisKA"/>
    <property type="match status" value="1"/>
</dbReference>
<dbReference type="SMART" id="SM00388">
    <property type="entry name" value="HisKA"/>
    <property type="match status" value="1"/>
</dbReference>
<feature type="transmembrane region" description="Helical" evidence="4">
    <location>
        <begin position="12"/>
        <end position="30"/>
    </location>
</feature>
<dbReference type="Pfam" id="PF00512">
    <property type="entry name" value="HisKA"/>
    <property type="match status" value="1"/>
</dbReference>
<feature type="transmembrane region" description="Helical" evidence="4">
    <location>
        <begin position="147"/>
        <end position="169"/>
    </location>
</feature>
<feature type="transmembrane region" description="Helical" evidence="4">
    <location>
        <begin position="36"/>
        <end position="57"/>
    </location>
</feature>
<dbReference type="Proteomes" id="UP001642464">
    <property type="component" value="Unassembled WGS sequence"/>
</dbReference>
<evidence type="ECO:0000313" key="7">
    <source>
        <dbReference type="EMBL" id="CAK9077760.1"/>
    </source>
</evidence>
<keyword evidence="1 2" id="KW-0597">Phosphoprotein</keyword>
<dbReference type="InterPro" id="IPR036097">
    <property type="entry name" value="HisK_dim/P_sf"/>
</dbReference>
<keyword evidence="4" id="KW-0472">Membrane</keyword>
<evidence type="ECO:0000259" key="5">
    <source>
        <dbReference type="PROSITE" id="PS50109"/>
    </source>
</evidence>
<sequence>MSDPQLLTIVRLRWLGVFGQIFALSAVYFGLGFDLPVGPCLIVIAVSAWVNVFLAIVYPARHRLSINFATILLAYDILQLASLLYLTGGIDNPFTMLIVAPVTVSAATLPLGRTVGLGVLALASTAFIAFFALPLPWMPPGGLDLPLLYRLGVLAAVAASMPFLALYVWRLTQEGEQMSAALAATELVLSREQKLHALDGLAAAAAHELGTPLSTITLVTNELSRQFPKDSPHREDILLLRTQAQRCREILQKLTRHPRDEDPLHASLNLKELLHEAALPYMGAGTAVSIRTAPMAYVTGPSARVPTGVRRPGVLYGLSNIVENAVDFSKSRVEISAEWDENTVSVLISDDGPGFKPEMIDHLGEPYITARGPAERRTRSNPKVSGLGLGFFIAKTLLERSGARLHLDNRPSPETGARVHIIWPRSAFESLPEARETTQPRPARRSEPPGYAVETEDLSFQKDELPEDRSLIIVDDDRPFLQRLARAMETRGFEVRSAHSISEGIELIRAHAPAFAVVDMRLEDGNGLDVIAELTRTRPDSRIIVLTGYGNIATAVSAVKLGAVDYLAKPADADDVTDALLAPPNTKAAPPDNPMSADRVRWEHIQRVYELCNRNVSETARRLNMHRRTLQRILAKRAPK</sequence>
<dbReference type="CDD" id="cd17563">
    <property type="entry name" value="REC_RegA-like"/>
    <property type="match status" value="1"/>
</dbReference>
<dbReference type="Pfam" id="PF25323">
    <property type="entry name" value="6TM_PilS"/>
    <property type="match status" value="1"/>
</dbReference>
<dbReference type="Pfam" id="PF02518">
    <property type="entry name" value="HATPase_c"/>
    <property type="match status" value="1"/>
</dbReference>
<dbReference type="SUPFAM" id="SSF52172">
    <property type="entry name" value="CheY-like"/>
    <property type="match status" value="1"/>
</dbReference>
<feature type="transmembrane region" description="Helical" evidence="4">
    <location>
        <begin position="116"/>
        <end position="135"/>
    </location>
</feature>
<dbReference type="Gene3D" id="3.40.50.2300">
    <property type="match status" value="1"/>
</dbReference>
<dbReference type="InterPro" id="IPR001789">
    <property type="entry name" value="Sig_transdc_resp-reg_receiver"/>
</dbReference>
<organism evidence="7 8">
    <name type="scientific">Durusdinium trenchii</name>
    <dbReference type="NCBI Taxonomy" id="1381693"/>
    <lineage>
        <taxon>Eukaryota</taxon>
        <taxon>Sar</taxon>
        <taxon>Alveolata</taxon>
        <taxon>Dinophyceae</taxon>
        <taxon>Suessiales</taxon>
        <taxon>Symbiodiniaceae</taxon>
        <taxon>Durusdinium</taxon>
    </lineage>
</organism>
<feature type="transmembrane region" description="Helical" evidence="4">
    <location>
        <begin position="64"/>
        <end position="86"/>
    </location>
</feature>
<feature type="domain" description="Response regulatory" evidence="6">
    <location>
        <begin position="470"/>
        <end position="584"/>
    </location>
</feature>
<dbReference type="SUPFAM" id="SSF55874">
    <property type="entry name" value="ATPase domain of HSP90 chaperone/DNA topoisomerase II/histidine kinase"/>
    <property type="match status" value="1"/>
</dbReference>
<feature type="domain" description="Histidine kinase" evidence="5">
    <location>
        <begin position="204"/>
        <end position="427"/>
    </location>
</feature>
<dbReference type="SMART" id="SM00387">
    <property type="entry name" value="HATPase_c"/>
    <property type="match status" value="1"/>
</dbReference>
<dbReference type="PANTHER" id="PTHR43547:SF2">
    <property type="entry name" value="HYBRID SIGNAL TRANSDUCTION HISTIDINE KINASE C"/>
    <property type="match status" value="1"/>
</dbReference>
<comment type="caution">
    <text evidence="7">The sequence shown here is derived from an EMBL/GenBank/DDBJ whole genome shotgun (WGS) entry which is preliminary data.</text>
</comment>
<keyword evidence="4" id="KW-1133">Transmembrane helix</keyword>
<gene>
    <name evidence="7" type="ORF">SCF082_LOCUS37259</name>
</gene>
<dbReference type="PROSITE" id="PS50110">
    <property type="entry name" value="RESPONSE_REGULATORY"/>
    <property type="match status" value="1"/>
</dbReference>
<dbReference type="GO" id="GO:0016301">
    <property type="term" value="F:kinase activity"/>
    <property type="evidence" value="ECO:0007669"/>
    <property type="project" value="UniProtKB-KW"/>
</dbReference>
<dbReference type="SUPFAM" id="SSF47384">
    <property type="entry name" value="Homodimeric domain of signal transducing histidine kinase"/>
    <property type="match status" value="1"/>
</dbReference>
<evidence type="ECO:0000256" key="3">
    <source>
        <dbReference type="SAM" id="MobiDB-lite"/>
    </source>
</evidence>
<dbReference type="InterPro" id="IPR011006">
    <property type="entry name" value="CheY-like_superfamily"/>
</dbReference>
<keyword evidence="4" id="KW-0812">Transmembrane</keyword>
<keyword evidence="7" id="KW-0418">Kinase</keyword>
<evidence type="ECO:0000313" key="8">
    <source>
        <dbReference type="Proteomes" id="UP001642464"/>
    </source>
</evidence>
<dbReference type="Gene3D" id="1.10.10.60">
    <property type="entry name" value="Homeodomain-like"/>
    <property type="match status" value="1"/>
</dbReference>
<evidence type="ECO:0000259" key="6">
    <source>
        <dbReference type="PROSITE" id="PS50110"/>
    </source>
</evidence>
<reference evidence="7 8" key="1">
    <citation type="submission" date="2024-02" db="EMBL/GenBank/DDBJ databases">
        <authorList>
            <person name="Chen Y."/>
            <person name="Shah S."/>
            <person name="Dougan E. K."/>
            <person name="Thang M."/>
            <person name="Chan C."/>
        </authorList>
    </citation>
    <scope>NUCLEOTIDE SEQUENCE [LARGE SCALE GENOMIC DNA]</scope>
</reference>
<feature type="region of interest" description="Disordered" evidence="3">
    <location>
        <begin position="430"/>
        <end position="457"/>
    </location>
</feature>
<dbReference type="SMART" id="SM00448">
    <property type="entry name" value="REC"/>
    <property type="match status" value="1"/>
</dbReference>
<dbReference type="NCBIfam" id="NF033792">
    <property type="entry name" value="ActS_PrrB_HisK"/>
    <property type="match status" value="1"/>
</dbReference>
<dbReference type="InterPro" id="IPR005467">
    <property type="entry name" value="His_kinase_dom"/>
</dbReference>
<dbReference type="InterPro" id="IPR047772">
    <property type="entry name" value="ActR_PrrA_rreg"/>
</dbReference>
<dbReference type="InterPro" id="IPR047770">
    <property type="entry name" value="RegB"/>
</dbReference>
<accession>A0ABP0PP12</accession>
<dbReference type="EMBL" id="CAXAMM010037891">
    <property type="protein sequence ID" value="CAK9077760.1"/>
    <property type="molecule type" value="Genomic_DNA"/>
</dbReference>
<protein>
    <submittedName>
        <fullName evidence="7">Sensor histidine kinase RegB (Protein PrrB)</fullName>
    </submittedName>
</protein>
<dbReference type="PANTHER" id="PTHR43547">
    <property type="entry name" value="TWO-COMPONENT HISTIDINE KINASE"/>
    <property type="match status" value="1"/>
</dbReference>
<dbReference type="InterPro" id="IPR003594">
    <property type="entry name" value="HATPase_dom"/>
</dbReference>
<evidence type="ECO:0000256" key="2">
    <source>
        <dbReference type="PROSITE-ProRule" id="PRU00169"/>
    </source>
</evidence>
<proteinExistence type="predicted"/>
<evidence type="ECO:0000256" key="1">
    <source>
        <dbReference type="ARBA" id="ARBA00022553"/>
    </source>
</evidence>
<keyword evidence="8" id="KW-1185">Reference proteome</keyword>
<dbReference type="NCBIfam" id="NF033791">
    <property type="entry name" value="ActR_PrrA_rreg"/>
    <property type="match status" value="1"/>
</dbReference>
<keyword evidence="7" id="KW-0808">Transferase</keyword>
<dbReference type="Pfam" id="PF00072">
    <property type="entry name" value="Response_reg"/>
    <property type="match status" value="1"/>
</dbReference>
<evidence type="ECO:0000256" key="4">
    <source>
        <dbReference type="SAM" id="Phobius"/>
    </source>
</evidence>
<feature type="modified residue" description="4-aspartylphosphate" evidence="2">
    <location>
        <position position="519"/>
    </location>
</feature>
<name>A0ABP0PP12_9DINO</name>
<dbReference type="InterPro" id="IPR003661">
    <property type="entry name" value="HisK_dim/P_dom"/>
</dbReference>
<dbReference type="InterPro" id="IPR036890">
    <property type="entry name" value="HATPase_C_sf"/>
</dbReference>